<evidence type="ECO:0000256" key="1">
    <source>
        <dbReference type="SAM" id="MobiDB-lite"/>
    </source>
</evidence>
<feature type="region of interest" description="Disordered" evidence="1">
    <location>
        <begin position="1"/>
        <end position="105"/>
    </location>
</feature>
<dbReference type="Proteomes" id="UP001498398">
    <property type="component" value="Unassembled WGS sequence"/>
</dbReference>
<feature type="region of interest" description="Disordered" evidence="1">
    <location>
        <begin position="138"/>
        <end position="219"/>
    </location>
</feature>
<protein>
    <submittedName>
        <fullName evidence="2">Uncharacterized protein</fullName>
    </submittedName>
</protein>
<sequence length="353" mass="36970">MHPQNAGLGADDEHDRTNRFEYTGDPPLPSSSHRAASQPPRTSTDQPFLSSPVISNRSPWSTQNRLLTPGGVGIPVPPMNSRSASFSHAHLGGGGSGGGSSASTSSSYFASAMRERSFSSTFEDDESEELADDASAIVGRLAPGGGDPYDDDGDGDTFDLGYEPSSYHGRPGIGTGGGRLPPSLSSSISPSMLSTPANPMTRGRTFAPDLSRSRSQSLATATATRPLAIGASYGGYGTAGLGSAISSWNGDEGYLSSGLGGMGKFGEIRRLVVFFFPVSFLRVPHAVTIGSFHHHRRLLPKQTALLFKPTITSCFHHSLYTASLTLSPATDTANWLHISIHTTASAQSQSHSG</sequence>
<name>A0ABR1JJB3_9AGAR</name>
<feature type="compositionally biased region" description="Polar residues" evidence="1">
    <location>
        <begin position="30"/>
        <end position="66"/>
    </location>
</feature>
<feature type="compositionally biased region" description="Low complexity" evidence="1">
    <location>
        <begin position="180"/>
        <end position="194"/>
    </location>
</feature>
<comment type="caution">
    <text evidence="2">The sequence shown here is derived from an EMBL/GenBank/DDBJ whole genome shotgun (WGS) entry which is preliminary data.</text>
</comment>
<accession>A0ABR1JJB3</accession>
<feature type="compositionally biased region" description="Acidic residues" evidence="1">
    <location>
        <begin position="148"/>
        <end position="157"/>
    </location>
</feature>
<gene>
    <name evidence="2" type="ORF">VKT23_008462</name>
</gene>
<reference evidence="2 3" key="1">
    <citation type="submission" date="2024-01" db="EMBL/GenBank/DDBJ databases">
        <title>A draft genome for the cacao thread blight pathogen Marasmiellus scandens.</title>
        <authorList>
            <person name="Baruah I.K."/>
            <person name="Leung J."/>
            <person name="Bukari Y."/>
            <person name="Amoako-Attah I."/>
            <person name="Meinhardt L.W."/>
            <person name="Bailey B.A."/>
            <person name="Cohen S.P."/>
        </authorList>
    </citation>
    <scope>NUCLEOTIDE SEQUENCE [LARGE SCALE GENOMIC DNA]</scope>
    <source>
        <strain evidence="2 3">GH-19</strain>
    </source>
</reference>
<evidence type="ECO:0000313" key="3">
    <source>
        <dbReference type="Proteomes" id="UP001498398"/>
    </source>
</evidence>
<dbReference type="EMBL" id="JBANRG010000013">
    <property type="protein sequence ID" value="KAK7461283.1"/>
    <property type="molecule type" value="Genomic_DNA"/>
</dbReference>
<proteinExistence type="predicted"/>
<organism evidence="2 3">
    <name type="scientific">Marasmiellus scandens</name>
    <dbReference type="NCBI Taxonomy" id="2682957"/>
    <lineage>
        <taxon>Eukaryota</taxon>
        <taxon>Fungi</taxon>
        <taxon>Dikarya</taxon>
        <taxon>Basidiomycota</taxon>
        <taxon>Agaricomycotina</taxon>
        <taxon>Agaricomycetes</taxon>
        <taxon>Agaricomycetidae</taxon>
        <taxon>Agaricales</taxon>
        <taxon>Marasmiineae</taxon>
        <taxon>Omphalotaceae</taxon>
        <taxon>Marasmiellus</taxon>
    </lineage>
</organism>
<keyword evidence="3" id="KW-1185">Reference proteome</keyword>
<feature type="compositionally biased region" description="Gly residues" evidence="1">
    <location>
        <begin position="91"/>
        <end position="100"/>
    </location>
</feature>
<evidence type="ECO:0000313" key="2">
    <source>
        <dbReference type="EMBL" id="KAK7461283.1"/>
    </source>
</evidence>